<dbReference type="GO" id="GO:0009733">
    <property type="term" value="P:response to auxin"/>
    <property type="evidence" value="ECO:0007669"/>
    <property type="project" value="InterPro"/>
</dbReference>
<name>A0AAD5ZD60_9POAL</name>
<proteinExistence type="inferred from homology"/>
<evidence type="ECO:0000313" key="2">
    <source>
        <dbReference type="EMBL" id="KAJ3691298.1"/>
    </source>
</evidence>
<dbReference type="InterPro" id="IPR003676">
    <property type="entry name" value="SAUR_fam"/>
</dbReference>
<reference evidence="2 3" key="1">
    <citation type="journal article" date="2022" name="Cell">
        <title>Repeat-based holocentromeres influence genome architecture and karyotype evolution.</title>
        <authorList>
            <person name="Hofstatter P.G."/>
            <person name="Thangavel G."/>
            <person name="Lux T."/>
            <person name="Neumann P."/>
            <person name="Vondrak T."/>
            <person name="Novak P."/>
            <person name="Zhang M."/>
            <person name="Costa L."/>
            <person name="Castellani M."/>
            <person name="Scott A."/>
            <person name="Toegelov H."/>
            <person name="Fuchs J."/>
            <person name="Mata-Sucre Y."/>
            <person name="Dias Y."/>
            <person name="Vanzela A.L.L."/>
            <person name="Huettel B."/>
            <person name="Almeida C.C.S."/>
            <person name="Simkova H."/>
            <person name="Souza G."/>
            <person name="Pedrosa-Harand A."/>
            <person name="Macas J."/>
            <person name="Mayer K.F.X."/>
            <person name="Houben A."/>
            <person name="Marques A."/>
        </authorList>
    </citation>
    <scope>NUCLEOTIDE SEQUENCE [LARGE SCALE GENOMIC DNA]</scope>
    <source>
        <strain evidence="2">RhyTen1mFocal</strain>
    </source>
</reference>
<gene>
    <name evidence="2" type="ORF">LUZ61_020462</name>
</gene>
<dbReference type="PANTHER" id="PTHR31175">
    <property type="entry name" value="AUXIN-RESPONSIVE FAMILY PROTEIN"/>
    <property type="match status" value="1"/>
</dbReference>
<comment type="similarity">
    <text evidence="1">Belongs to the ARG7 family.</text>
</comment>
<dbReference type="Pfam" id="PF02519">
    <property type="entry name" value="Auxin_inducible"/>
    <property type="match status" value="1"/>
</dbReference>
<organism evidence="2 3">
    <name type="scientific">Rhynchospora tenuis</name>
    <dbReference type="NCBI Taxonomy" id="198213"/>
    <lineage>
        <taxon>Eukaryota</taxon>
        <taxon>Viridiplantae</taxon>
        <taxon>Streptophyta</taxon>
        <taxon>Embryophyta</taxon>
        <taxon>Tracheophyta</taxon>
        <taxon>Spermatophyta</taxon>
        <taxon>Magnoliopsida</taxon>
        <taxon>Liliopsida</taxon>
        <taxon>Poales</taxon>
        <taxon>Cyperaceae</taxon>
        <taxon>Cyperoideae</taxon>
        <taxon>Rhynchosporeae</taxon>
        <taxon>Rhynchospora</taxon>
    </lineage>
</organism>
<keyword evidence="3" id="KW-1185">Reference proteome</keyword>
<dbReference type="Proteomes" id="UP001210211">
    <property type="component" value="Unassembled WGS sequence"/>
</dbReference>
<dbReference type="AlphaFoldDB" id="A0AAD5ZD60"/>
<evidence type="ECO:0000256" key="1">
    <source>
        <dbReference type="ARBA" id="ARBA00006974"/>
    </source>
</evidence>
<protein>
    <submittedName>
        <fullName evidence="2">Uncharacterized protein</fullName>
    </submittedName>
</protein>
<accession>A0AAD5ZD60</accession>
<dbReference type="EMBL" id="JAMRDG010000002">
    <property type="protein sequence ID" value="KAJ3691298.1"/>
    <property type="molecule type" value="Genomic_DNA"/>
</dbReference>
<evidence type="ECO:0000313" key="3">
    <source>
        <dbReference type="Proteomes" id="UP001210211"/>
    </source>
</evidence>
<sequence>MIHPKKVIDMAKKWERIATFRRRTSQAATSTCSTPVVNKGHFVVYTVDKKRFEVPLNYLSSNIVTELLRISEEEFGLSNDGPIVLPCDASLMKNALHLIQRKVSKEVENEWLNLLILRHCQSCLPEVNLSQQINAY</sequence>
<comment type="caution">
    <text evidence="2">The sequence shown here is derived from an EMBL/GenBank/DDBJ whole genome shotgun (WGS) entry which is preliminary data.</text>
</comment>